<dbReference type="Proteomes" id="UP000311919">
    <property type="component" value="Unassembled WGS sequence"/>
</dbReference>
<protein>
    <submittedName>
        <fullName evidence="1">Uncharacterized protein</fullName>
    </submittedName>
</protein>
<gene>
    <name evidence="1" type="ORF">EWB00_001081</name>
</gene>
<name>A0A4Z2DGQ4_SCHJA</name>
<sequence length="363" mass="42053">MIASGIIDFEKTTTVDNVNVEATDNLEISNGEYIESREDNESLNSDNIRKSVAFRKTLTEFTAPAKYVDDEYGMESAPESSDEEKYPTREEYVNSEWLNKPISNWINYAYVNIPNMLDKVDNFKNVKYETDICNNFDFPYVLQVVKDVCCRNNLEKLKLSSLAQIYAKRIAIADGTKNCKFCGRILQSSSLTKSFYVSNEEYCCDQYHRLFRLAVNYSELLYKRYRQQQQRSYNKEKLTELKKHSLENQFNESSTNIQTLKSELLIHSSSSSSLSSSKIQSDKILYQLSNRKYIEQGWTTVNHTQHNDVNDDSLVQTEESKSMHVNVDEVTEQSIGIQLDFTQHLYSNGEVFLRKYSDNTGVI</sequence>
<dbReference type="OrthoDB" id="527209at2759"/>
<evidence type="ECO:0000313" key="1">
    <source>
        <dbReference type="EMBL" id="TNN15676.1"/>
    </source>
</evidence>
<organism evidence="1 2">
    <name type="scientific">Schistosoma japonicum</name>
    <name type="common">Blood fluke</name>
    <dbReference type="NCBI Taxonomy" id="6182"/>
    <lineage>
        <taxon>Eukaryota</taxon>
        <taxon>Metazoa</taxon>
        <taxon>Spiralia</taxon>
        <taxon>Lophotrochozoa</taxon>
        <taxon>Platyhelminthes</taxon>
        <taxon>Trematoda</taxon>
        <taxon>Digenea</taxon>
        <taxon>Strigeidida</taxon>
        <taxon>Schistosomatoidea</taxon>
        <taxon>Schistosomatidae</taxon>
        <taxon>Schistosoma</taxon>
    </lineage>
</organism>
<dbReference type="EMBL" id="SKCS01000143">
    <property type="protein sequence ID" value="TNN15676.1"/>
    <property type="molecule type" value="Genomic_DNA"/>
</dbReference>
<feature type="non-terminal residue" evidence="1">
    <location>
        <position position="363"/>
    </location>
</feature>
<comment type="caution">
    <text evidence="1">The sequence shown here is derived from an EMBL/GenBank/DDBJ whole genome shotgun (WGS) entry which is preliminary data.</text>
</comment>
<proteinExistence type="predicted"/>
<dbReference type="STRING" id="6182.A0A4Z2DGQ4"/>
<accession>A0A4Z2DGQ4</accession>
<evidence type="ECO:0000313" key="2">
    <source>
        <dbReference type="Proteomes" id="UP000311919"/>
    </source>
</evidence>
<reference evidence="1 2" key="1">
    <citation type="submission" date="2019-03" db="EMBL/GenBank/DDBJ databases">
        <title>An improved genome assembly of the fluke Schistosoma japonicum.</title>
        <authorList>
            <person name="Hu W."/>
            <person name="Luo F."/>
            <person name="Yin M."/>
            <person name="Mo X."/>
            <person name="Sun C."/>
            <person name="Wu Q."/>
            <person name="Zhu B."/>
            <person name="Xiang M."/>
            <person name="Wang J."/>
            <person name="Wang Y."/>
            <person name="Zhang T."/>
            <person name="Xu B."/>
            <person name="Zheng H."/>
            <person name="Feng Z."/>
        </authorList>
    </citation>
    <scope>NUCLEOTIDE SEQUENCE [LARGE SCALE GENOMIC DNA]</scope>
    <source>
        <strain evidence="1">HuSjv2</strain>
        <tissue evidence="1">Worms</tissue>
    </source>
</reference>
<keyword evidence="2" id="KW-1185">Reference proteome</keyword>
<dbReference type="AlphaFoldDB" id="A0A4Z2DGQ4"/>